<dbReference type="GO" id="GO:0006635">
    <property type="term" value="P:fatty acid beta-oxidation"/>
    <property type="evidence" value="ECO:0007669"/>
    <property type="project" value="UniProtKB-UniPathway"/>
</dbReference>
<dbReference type="GO" id="GO:0070403">
    <property type="term" value="F:NAD+ binding"/>
    <property type="evidence" value="ECO:0007669"/>
    <property type="project" value="InterPro"/>
</dbReference>
<dbReference type="AlphaFoldDB" id="A0A4Q2IZI8"/>
<dbReference type="InterPro" id="IPR008927">
    <property type="entry name" value="6-PGluconate_DH-like_C_sf"/>
</dbReference>
<evidence type="ECO:0000259" key="8">
    <source>
        <dbReference type="Pfam" id="PF00725"/>
    </source>
</evidence>
<evidence type="ECO:0000259" key="9">
    <source>
        <dbReference type="Pfam" id="PF02737"/>
    </source>
</evidence>
<dbReference type="InterPro" id="IPR029045">
    <property type="entry name" value="ClpP/crotonase-like_dom_sf"/>
</dbReference>
<reference evidence="10 11" key="1">
    <citation type="submission" date="2019-01" db="EMBL/GenBank/DDBJ databases">
        <title>Sphingomonas mucosissima sp. nov. and Sphingomonas desiccabilis sp. nov., from biological soil crusts in the Colorado Plateau, USA.</title>
        <authorList>
            <person name="Zhu D."/>
        </authorList>
    </citation>
    <scope>NUCLEOTIDE SEQUENCE [LARGE SCALE GENOMIC DNA]</scope>
    <source>
        <strain evidence="10 11">CP1D</strain>
    </source>
</reference>
<dbReference type="Gene3D" id="1.10.1040.50">
    <property type="match status" value="1"/>
</dbReference>
<dbReference type="InterPro" id="IPR001753">
    <property type="entry name" value="Enoyl-CoA_hydra/iso"/>
</dbReference>
<accession>A0A4Q2IZI8</accession>
<dbReference type="Gene3D" id="3.40.50.720">
    <property type="entry name" value="NAD(P)-binding Rossmann-like Domain"/>
    <property type="match status" value="1"/>
</dbReference>
<organism evidence="10 11">
    <name type="scientific">Sphingomonas desiccabilis</name>
    <dbReference type="NCBI Taxonomy" id="429134"/>
    <lineage>
        <taxon>Bacteria</taxon>
        <taxon>Pseudomonadati</taxon>
        <taxon>Pseudomonadota</taxon>
        <taxon>Alphaproteobacteria</taxon>
        <taxon>Sphingomonadales</taxon>
        <taxon>Sphingomonadaceae</taxon>
        <taxon>Sphingomonas</taxon>
    </lineage>
</organism>
<protein>
    <submittedName>
        <fullName evidence="10">3-hydroxyacyl-CoA dehydrogenase/enoyl-CoA hydratase family protein</fullName>
    </submittedName>
</protein>
<dbReference type="Pfam" id="PF02737">
    <property type="entry name" value="3HCDH_N"/>
    <property type="match status" value="1"/>
</dbReference>
<evidence type="ECO:0000256" key="4">
    <source>
        <dbReference type="ARBA" id="ARBA00023002"/>
    </source>
</evidence>
<comment type="caution">
    <text evidence="10">The sequence shown here is derived from an EMBL/GenBank/DDBJ whole genome shotgun (WGS) entry which is preliminary data.</text>
</comment>
<evidence type="ECO:0000256" key="1">
    <source>
        <dbReference type="ARBA" id="ARBA00005005"/>
    </source>
</evidence>
<dbReference type="Pfam" id="PF00378">
    <property type="entry name" value="ECH_1"/>
    <property type="match status" value="1"/>
</dbReference>
<dbReference type="Gene3D" id="3.90.226.10">
    <property type="entry name" value="2-enoyl-CoA Hydratase, Chain A, domain 1"/>
    <property type="match status" value="1"/>
</dbReference>
<dbReference type="SUPFAM" id="SSF52096">
    <property type="entry name" value="ClpP/crotonase"/>
    <property type="match status" value="1"/>
</dbReference>
<dbReference type="CDD" id="cd06558">
    <property type="entry name" value="crotonase-like"/>
    <property type="match status" value="1"/>
</dbReference>
<evidence type="ECO:0000256" key="7">
    <source>
        <dbReference type="ARBA" id="ARBA00049556"/>
    </source>
</evidence>
<proteinExistence type="predicted"/>
<dbReference type="SUPFAM" id="SSF51735">
    <property type="entry name" value="NAD(P)-binding Rossmann-fold domains"/>
    <property type="match status" value="1"/>
</dbReference>
<feature type="domain" description="3-hydroxyacyl-CoA dehydrogenase NAD binding" evidence="9">
    <location>
        <begin position="7"/>
        <end position="189"/>
    </location>
</feature>
<dbReference type="InterPro" id="IPR006108">
    <property type="entry name" value="3HC_DH_C"/>
</dbReference>
<keyword evidence="5" id="KW-0520">NAD</keyword>
<keyword evidence="6" id="KW-0443">Lipid metabolism</keyword>
<keyword evidence="3" id="KW-0442">Lipid degradation</keyword>
<evidence type="ECO:0000256" key="6">
    <source>
        <dbReference type="ARBA" id="ARBA00023098"/>
    </source>
</evidence>
<evidence type="ECO:0000313" key="11">
    <source>
        <dbReference type="Proteomes" id="UP000292347"/>
    </source>
</evidence>
<dbReference type="SUPFAM" id="SSF48179">
    <property type="entry name" value="6-phosphogluconate dehydrogenase C-terminal domain-like"/>
    <property type="match status" value="2"/>
</dbReference>
<sequence length="773" mass="82606">MSEPICKVCVIGAGTMGAGIAAQVANAGVPVLLLDIVRDEANRNAVAEGAVAKLLKTDPAPFMSKRAAKLVETGNIDDHLDRIAECDWVIEAIVERLDLKQALYARIEAAKRPGTAVSSNTSTIPLGQLVEGRSDQFRRDFLITHFFNPPRYMRLIEVVAGPDSDPELVARVSDFADRSLGKTVVPAHDTPGFIANRVGTYWLAVAINAAMDQGLTVEEADQIGGKPMGVPKTGIFGLVDLVGIDLMPLLSKSLTSTLSQGDPYFDTVRPLPLVDRMIAEGYTGRKGKGGFYRLDRSNGGKVKQSIDLKTGEYHDSRKPASLPSGADRDLGKLLGVKGKVGEYAWTVLSHVLSYAAMLVPEAADDIVAIDDAMKLGYNWKFGPFELVDRIGAAKLVERLKAEGRTVPALLEQVGSGSFYRVEGGKRQYFGLDGAYHDIVRPDGVLMLEDIKRAGEPLAKTGSAALWDVGDGVACIEFTGKMNALDGEVMKLIQQAIPIVKDRFKALVIYNDGSHFSAGANLGLALFALNIAAYGEVQTLVVAGQQALKALKYAPFPVVAAPAGMALGGGCEIVLHADAVQAHAETYIGLVETGVGLIPGWGGNGEMIDRWQQSGQLPKGPMPAVAKVFETVSTATVSKSAAEAKELMFLRAKDGITMNRSRLLADAKAKALSLVDGYTPPAPPEFKLPGASGRLALRMAAEGFHKRGIATDYDLVVSDSLAEVLTGGEADLVDTVKEADLLKLEVKGFMTRVRDSRTVARIEQMLETGKPLRN</sequence>
<dbReference type="EMBL" id="SDPT01000001">
    <property type="protein sequence ID" value="RXZ34773.1"/>
    <property type="molecule type" value="Genomic_DNA"/>
</dbReference>
<comment type="pathway">
    <text evidence="1">Lipid metabolism; fatty acid beta-oxidation.</text>
</comment>
<dbReference type="InterPro" id="IPR036291">
    <property type="entry name" value="NAD(P)-bd_dom_sf"/>
</dbReference>
<evidence type="ECO:0000256" key="5">
    <source>
        <dbReference type="ARBA" id="ARBA00023027"/>
    </source>
</evidence>
<comment type="catalytic activity">
    <reaction evidence="7">
        <text>a (3S)-3-hydroxyacyl-CoA + NAD(+) = a 3-oxoacyl-CoA + NADH + H(+)</text>
        <dbReference type="Rhea" id="RHEA:22432"/>
        <dbReference type="ChEBI" id="CHEBI:15378"/>
        <dbReference type="ChEBI" id="CHEBI:57318"/>
        <dbReference type="ChEBI" id="CHEBI:57540"/>
        <dbReference type="ChEBI" id="CHEBI:57945"/>
        <dbReference type="ChEBI" id="CHEBI:90726"/>
        <dbReference type="EC" id="1.1.1.35"/>
    </reaction>
</comment>
<dbReference type="Proteomes" id="UP000292347">
    <property type="component" value="Unassembled WGS sequence"/>
</dbReference>
<evidence type="ECO:0000256" key="3">
    <source>
        <dbReference type="ARBA" id="ARBA00022963"/>
    </source>
</evidence>
<dbReference type="Pfam" id="PF00725">
    <property type="entry name" value="3HCDH"/>
    <property type="match status" value="2"/>
</dbReference>
<evidence type="ECO:0000256" key="2">
    <source>
        <dbReference type="ARBA" id="ARBA00022832"/>
    </source>
</evidence>
<feature type="domain" description="3-hydroxyacyl-CoA dehydrogenase C-terminal" evidence="8">
    <location>
        <begin position="347"/>
        <end position="392"/>
    </location>
</feature>
<keyword evidence="2" id="KW-0276">Fatty acid metabolism</keyword>
<name>A0A4Q2IZI8_9SPHN</name>
<keyword evidence="11" id="KW-1185">Reference proteome</keyword>
<dbReference type="PANTHER" id="PTHR48075:SF7">
    <property type="entry name" value="3-HYDROXYACYL-COA DEHYDROGENASE-RELATED"/>
    <property type="match status" value="1"/>
</dbReference>
<evidence type="ECO:0000313" key="10">
    <source>
        <dbReference type="EMBL" id="RXZ34773.1"/>
    </source>
</evidence>
<dbReference type="PANTHER" id="PTHR48075">
    <property type="entry name" value="3-HYDROXYACYL-COA DEHYDROGENASE FAMILY PROTEIN"/>
    <property type="match status" value="1"/>
</dbReference>
<dbReference type="RefSeq" id="WP_129340556.1">
    <property type="nucleotide sequence ID" value="NZ_JACIDD010000001.1"/>
</dbReference>
<gene>
    <name evidence="10" type="ORF">EO081_03695</name>
</gene>
<dbReference type="OrthoDB" id="5389341at2"/>
<dbReference type="InterPro" id="IPR006176">
    <property type="entry name" value="3-OHacyl-CoA_DH_NAD-bd"/>
</dbReference>
<dbReference type="GO" id="GO:0003857">
    <property type="term" value="F:(3S)-3-hydroxyacyl-CoA dehydrogenase (NAD+) activity"/>
    <property type="evidence" value="ECO:0007669"/>
    <property type="project" value="UniProtKB-EC"/>
</dbReference>
<keyword evidence="4" id="KW-0560">Oxidoreductase</keyword>
<feature type="domain" description="3-hydroxyacyl-CoA dehydrogenase C-terminal" evidence="8">
    <location>
        <begin position="192"/>
        <end position="293"/>
    </location>
</feature>
<dbReference type="UniPathway" id="UPA00659"/>